<evidence type="ECO:0000256" key="1">
    <source>
        <dbReference type="SAM" id="MobiDB-lite"/>
    </source>
</evidence>
<keyword evidence="3" id="KW-1185">Reference proteome</keyword>
<evidence type="ECO:0000313" key="3">
    <source>
        <dbReference type="Proteomes" id="UP001437256"/>
    </source>
</evidence>
<protein>
    <submittedName>
        <fullName evidence="2">Uncharacterized protein</fullName>
    </submittedName>
</protein>
<evidence type="ECO:0000313" key="2">
    <source>
        <dbReference type="EMBL" id="KAL0063877.1"/>
    </source>
</evidence>
<dbReference type="EMBL" id="JBBXMP010000072">
    <property type="protein sequence ID" value="KAL0063877.1"/>
    <property type="molecule type" value="Genomic_DNA"/>
</dbReference>
<reference evidence="2 3" key="1">
    <citation type="submission" date="2024-05" db="EMBL/GenBank/DDBJ databases">
        <title>A draft genome resource for the thread blight pathogen Marasmius tenuissimus strain MS-2.</title>
        <authorList>
            <person name="Yulfo-Soto G.E."/>
            <person name="Baruah I.K."/>
            <person name="Amoako-Attah I."/>
            <person name="Bukari Y."/>
            <person name="Meinhardt L.W."/>
            <person name="Bailey B.A."/>
            <person name="Cohen S.P."/>
        </authorList>
    </citation>
    <scope>NUCLEOTIDE SEQUENCE [LARGE SCALE GENOMIC DNA]</scope>
    <source>
        <strain evidence="2 3">MS-2</strain>
    </source>
</reference>
<gene>
    <name evidence="2" type="ORF">AAF712_009231</name>
</gene>
<accession>A0ABR2ZRY3</accession>
<feature type="region of interest" description="Disordered" evidence="1">
    <location>
        <begin position="1"/>
        <end position="82"/>
    </location>
</feature>
<sequence length="105" mass="11649">MEPSSSRGDLEDDEKKEHEPEAPSNLPEPGLVKDPLNQGPFSIVSPDETGQPESTERAPEDTNEPDSESETRNPAVPSDTRVTKYMAQRIAWLESEGRSPPQYTQ</sequence>
<organism evidence="2 3">
    <name type="scientific">Marasmius tenuissimus</name>
    <dbReference type="NCBI Taxonomy" id="585030"/>
    <lineage>
        <taxon>Eukaryota</taxon>
        <taxon>Fungi</taxon>
        <taxon>Dikarya</taxon>
        <taxon>Basidiomycota</taxon>
        <taxon>Agaricomycotina</taxon>
        <taxon>Agaricomycetes</taxon>
        <taxon>Agaricomycetidae</taxon>
        <taxon>Agaricales</taxon>
        <taxon>Marasmiineae</taxon>
        <taxon>Marasmiaceae</taxon>
        <taxon>Marasmius</taxon>
    </lineage>
</organism>
<proteinExistence type="predicted"/>
<comment type="caution">
    <text evidence="2">The sequence shown here is derived from an EMBL/GenBank/DDBJ whole genome shotgun (WGS) entry which is preliminary data.</text>
</comment>
<name>A0ABR2ZRY3_9AGAR</name>
<dbReference type="Proteomes" id="UP001437256">
    <property type="component" value="Unassembled WGS sequence"/>
</dbReference>